<dbReference type="InterPro" id="IPR050679">
    <property type="entry name" value="Bact_HTH_transcr_reg"/>
</dbReference>
<dbReference type="Pfam" id="PF07702">
    <property type="entry name" value="UTRA"/>
    <property type="match status" value="1"/>
</dbReference>
<accession>W6T3Z2</accession>
<dbReference type="AlphaFoldDB" id="W6T3Z2"/>
<dbReference type="InterPro" id="IPR000524">
    <property type="entry name" value="Tscrpt_reg_HTH_GntR"/>
</dbReference>
<dbReference type="PATRIC" id="fig|1400520.3.peg.3184"/>
<dbReference type="Gene3D" id="3.40.1410.10">
    <property type="entry name" value="Chorismate lyase-like"/>
    <property type="match status" value="1"/>
</dbReference>
<keyword evidence="2" id="KW-0238">DNA-binding</keyword>
<evidence type="ECO:0000256" key="1">
    <source>
        <dbReference type="ARBA" id="ARBA00023015"/>
    </source>
</evidence>
<name>W6T3Z2_9LACO</name>
<evidence type="ECO:0000313" key="6">
    <source>
        <dbReference type="Proteomes" id="UP000019247"/>
    </source>
</evidence>
<sequence>MYRYKEIYSDIKRDILRNHYRAGTPMPTQEALADKYKVSRLTLRKSLQMLSDEGLIHSQQGSGTVVRSQMDDSTGELLPLDLPIGTTYTHRDQEITSKVLFFGARLPDATEQKNLHIEANEPVYEIKRARYRDGKNYSFEHTIMPTRILALDEEILAGSIYDHLGEKNIFMTDARRVVYAQGADNEIGQALAVKPGTPLLVIEQIAYDQKGEAFEYSTSRFVEDHSKFVLDIHRNDAWQN</sequence>
<dbReference type="SMART" id="SM00345">
    <property type="entry name" value="HTH_GNTR"/>
    <property type="match status" value="1"/>
</dbReference>
<dbReference type="GO" id="GO:0045892">
    <property type="term" value="P:negative regulation of DNA-templated transcription"/>
    <property type="evidence" value="ECO:0007669"/>
    <property type="project" value="TreeGrafter"/>
</dbReference>
<evidence type="ECO:0000256" key="2">
    <source>
        <dbReference type="ARBA" id="ARBA00023125"/>
    </source>
</evidence>
<dbReference type="SUPFAM" id="SSF64288">
    <property type="entry name" value="Chorismate lyase-like"/>
    <property type="match status" value="1"/>
</dbReference>
<comment type="caution">
    <text evidence="5">The sequence shown here is derived from an EMBL/GenBank/DDBJ whole genome shotgun (WGS) entry which is preliminary data.</text>
</comment>
<dbReference type="InterPro" id="IPR028978">
    <property type="entry name" value="Chorismate_lyase_/UTRA_dom_sf"/>
</dbReference>
<dbReference type="Gene3D" id="1.10.10.10">
    <property type="entry name" value="Winged helix-like DNA-binding domain superfamily/Winged helix DNA-binding domain"/>
    <property type="match status" value="1"/>
</dbReference>
<dbReference type="PRINTS" id="PR00035">
    <property type="entry name" value="HTHGNTR"/>
</dbReference>
<dbReference type="STRING" id="1400520.LFAB_16210"/>
<dbReference type="InterPro" id="IPR011663">
    <property type="entry name" value="UTRA"/>
</dbReference>
<dbReference type="InterPro" id="IPR036388">
    <property type="entry name" value="WH-like_DNA-bd_sf"/>
</dbReference>
<dbReference type="SUPFAM" id="SSF46785">
    <property type="entry name" value="Winged helix' DNA-binding domain"/>
    <property type="match status" value="1"/>
</dbReference>
<proteinExistence type="predicted"/>
<evidence type="ECO:0000259" key="4">
    <source>
        <dbReference type="PROSITE" id="PS50949"/>
    </source>
</evidence>
<organism evidence="5 6">
    <name type="scientific">Lactiplantibacillus fabifermentans T30PCM01</name>
    <dbReference type="NCBI Taxonomy" id="1400520"/>
    <lineage>
        <taxon>Bacteria</taxon>
        <taxon>Bacillati</taxon>
        <taxon>Bacillota</taxon>
        <taxon>Bacilli</taxon>
        <taxon>Lactobacillales</taxon>
        <taxon>Lactobacillaceae</taxon>
        <taxon>Lactiplantibacillus</taxon>
    </lineage>
</organism>
<reference evidence="5 6" key="1">
    <citation type="journal article" date="2014" name="Genome Announc.">
        <title>Genome Sequence of Lactobacillus fabifermentans Strain T30PCM01, Isolated from Fermenting Grape Marc.</title>
        <authorList>
            <person name="Treu L."/>
            <person name="Vendramin V."/>
            <person name="Bovo B."/>
            <person name="Giacomini A."/>
            <person name="Corich V."/>
            <person name="Campanaro S."/>
        </authorList>
    </citation>
    <scope>NUCLEOTIDE SEQUENCE [LARGE SCALE GENOMIC DNA]</scope>
    <source>
        <strain evidence="5 6">T30PCM01</strain>
    </source>
</reference>
<dbReference type="GO" id="GO:0003677">
    <property type="term" value="F:DNA binding"/>
    <property type="evidence" value="ECO:0007669"/>
    <property type="project" value="UniProtKB-KW"/>
</dbReference>
<keyword evidence="3" id="KW-0804">Transcription</keyword>
<evidence type="ECO:0000256" key="3">
    <source>
        <dbReference type="ARBA" id="ARBA00023163"/>
    </source>
</evidence>
<dbReference type="PROSITE" id="PS50949">
    <property type="entry name" value="HTH_GNTR"/>
    <property type="match status" value="1"/>
</dbReference>
<gene>
    <name evidence="5" type="ORF">LFAB_16210</name>
</gene>
<protein>
    <submittedName>
        <fullName evidence="5">GntR family transcriptional regulator</fullName>
    </submittedName>
</protein>
<evidence type="ECO:0000313" key="5">
    <source>
        <dbReference type="EMBL" id="ETY72681.1"/>
    </source>
</evidence>
<dbReference type="Proteomes" id="UP000019247">
    <property type="component" value="Unassembled WGS sequence"/>
</dbReference>
<dbReference type="Pfam" id="PF00392">
    <property type="entry name" value="GntR"/>
    <property type="match status" value="1"/>
</dbReference>
<dbReference type="CDD" id="cd07377">
    <property type="entry name" value="WHTH_GntR"/>
    <property type="match status" value="1"/>
</dbReference>
<keyword evidence="1" id="KW-0805">Transcription regulation</keyword>
<dbReference type="eggNOG" id="COG2188">
    <property type="taxonomic scope" value="Bacteria"/>
</dbReference>
<dbReference type="RefSeq" id="WP_033614774.1">
    <property type="nucleotide sequence ID" value="NZ_KK036538.1"/>
</dbReference>
<feature type="domain" description="HTH gntR-type" evidence="4">
    <location>
        <begin position="1"/>
        <end position="69"/>
    </location>
</feature>
<dbReference type="HOGENOM" id="CLU_063236_2_3_9"/>
<dbReference type="EMBL" id="AWWK01000092">
    <property type="protein sequence ID" value="ETY72681.1"/>
    <property type="molecule type" value="Genomic_DNA"/>
</dbReference>
<dbReference type="InterPro" id="IPR036390">
    <property type="entry name" value="WH_DNA-bd_sf"/>
</dbReference>
<dbReference type="GO" id="GO:0003700">
    <property type="term" value="F:DNA-binding transcription factor activity"/>
    <property type="evidence" value="ECO:0007669"/>
    <property type="project" value="InterPro"/>
</dbReference>
<dbReference type="PANTHER" id="PTHR44846:SF4">
    <property type="entry name" value="HTH GNTR-TYPE DOMAIN-CONTAINING PROTEIN"/>
    <property type="match status" value="1"/>
</dbReference>
<dbReference type="SMART" id="SM00866">
    <property type="entry name" value="UTRA"/>
    <property type="match status" value="1"/>
</dbReference>
<dbReference type="PANTHER" id="PTHR44846">
    <property type="entry name" value="MANNOSYL-D-GLYCERATE TRANSPORT/METABOLISM SYSTEM REPRESSOR MNGR-RELATED"/>
    <property type="match status" value="1"/>
</dbReference>
<dbReference type="OrthoDB" id="9815017at2"/>